<evidence type="ECO:0000256" key="1">
    <source>
        <dbReference type="SAM" id="Coils"/>
    </source>
</evidence>
<organism evidence="3 4">
    <name type="scientific">Triticum turgidum subsp. durum</name>
    <name type="common">Durum wheat</name>
    <name type="synonym">Triticum durum</name>
    <dbReference type="NCBI Taxonomy" id="4567"/>
    <lineage>
        <taxon>Eukaryota</taxon>
        <taxon>Viridiplantae</taxon>
        <taxon>Streptophyta</taxon>
        <taxon>Embryophyta</taxon>
        <taxon>Tracheophyta</taxon>
        <taxon>Spermatophyta</taxon>
        <taxon>Magnoliopsida</taxon>
        <taxon>Liliopsida</taxon>
        <taxon>Poales</taxon>
        <taxon>Poaceae</taxon>
        <taxon>BOP clade</taxon>
        <taxon>Pooideae</taxon>
        <taxon>Triticodae</taxon>
        <taxon>Triticeae</taxon>
        <taxon>Triticinae</taxon>
        <taxon>Triticum</taxon>
    </lineage>
</organism>
<dbReference type="PANTHER" id="PTHR35712:SF1">
    <property type="entry name" value="MYOSIN HEAVY CHAIN-LIKE PROTEIN"/>
    <property type="match status" value="1"/>
</dbReference>
<dbReference type="Proteomes" id="UP000324705">
    <property type="component" value="Chromosome 4B"/>
</dbReference>
<proteinExistence type="predicted"/>
<evidence type="ECO:0000313" key="3">
    <source>
        <dbReference type="EMBL" id="VAI04618.1"/>
    </source>
</evidence>
<keyword evidence="4" id="KW-1185">Reference proteome</keyword>
<evidence type="ECO:0000313" key="4">
    <source>
        <dbReference type="Proteomes" id="UP000324705"/>
    </source>
</evidence>
<sequence length="543" mass="61529">MVLSYQKTKELEQQVRFFQSSVAQAFAERDGSLLECEKAKEREEAGLKMCATFEERTREYQTAMEDQKRLNDALQMELTELKAHTESSLNVVKKFYEVRSRECECPSNITFKEKCSILLDDSADSWSFNLDGETSTSKYIASLEQENESLKAKISKLQSNLRMSFEIEQHLQRNVRTLEKKQALNDDLMRDGLSALQKVYTHQRAEIMKILGEESLLLSTAVNEIQDKLTQICINAEIIGNPVEKMQCCDSSCKDVHVTMDIGLETIPKEKMEALMLFSQEQERYLLEKQKNQAIIEDLQKNLSQVKDEKVKVLMELAKLKEAYLLKCNSTANDGHGIVDTPKIISGHDQQGMLKTILNRTSLRQWIKKENNTGHESSRGNDQTVCRGCSVDLSRMKVENATLLESVATMERLTSLVHRLHRVLMKVYDDVKSGCSLESSYEALNSLITEANLMRTALGVVLPVSWPGDSSGGITSDSPKSSKSEKADPLGSASMEMLELLSCGYPQRELYVQEMIKDSEACIQFNLERELSLELISYCVLLL</sequence>
<protein>
    <submittedName>
        <fullName evidence="3">Uncharacterized protein</fullName>
    </submittedName>
</protein>
<feature type="coiled-coil region" evidence="1">
    <location>
        <begin position="140"/>
        <end position="187"/>
    </location>
</feature>
<accession>A0A9R0SZX8</accession>
<name>A0A9R0SZX8_TRITD</name>
<feature type="region of interest" description="Disordered" evidence="2">
    <location>
        <begin position="469"/>
        <end position="488"/>
    </location>
</feature>
<dbReference type="AlphaFoldDB" id="A0A9R0SZX8"/>
<gene>
    <name evidence="3" type="ORF">TRITD_4Bv1G063210</name>
</gene>
<dbReference type="PANTHER" id="PTHR35712">
    <property type="entry name" value="MYOSIN HEAVY CHAIN-LIKE PROTEIN"/>
    <property type="match status" value="1"/>
</dbReference>
<evidence type="ECO:0000256" key="2">
    <source>
        <dbReference type="SAM" id="MobiDB-lite"/>
    </source>
</evidence>
<feature type="coiled-coil region" evidence="1">
    <location>
        <begin position="289"/>
        <end position="323"/>
    </location>
</feature>
<dbReference type="EMBL" id="LT934118">
    <property type="protein sequence ID" value="VAI04618.1"/>
    <property type="molecule type" value="Genomic_DNA"/>
</dbReference>
<dbReference type="Gramene" id="TRITD4Bv1G063210.1">
    <property type="protein sequence ID" value="TRITD4Bv1G063210.1"/>
    <property type="gene ID" value="TRITD4Bv1G063210"/>
</dbReference>
<keyword evidence="1" id="KW-0175">Coiled coil</keyword>
<reference evidence="3 4" key="1">
    <citation type="submission" date="2017-09" db="EMBL/GenBank/DDBJ databases">
        <authorList>
            <consortium name="International Durum Wheat Genome Sequencing Consortium (IDWGSC)"/>
            <person name="Milanesi L."/>
        </authorList>
    </citation>
    <scope>NUCLEOTIDE SEQUENCE [LARGE SCALE GENOMIC DNA]</scope>
    <source>
        <strain evidence="4">cv. Svevo</strain>
    </source>
</reference>